<organism evidence="2 3">
    <name type="scientific">Mycolicibacterium arabiense</name>
    <dbReference type="NCBI Taxonomy" id="1286181"/>
    <lineage>
        <taxon>Bacteria</taxon>
        <taxon>Bacillati</taxon>
        <taxon>Actinomycetota</taxon>
        <taxon>Actinomycetes</taxon>
        <taxon>Mycobacteriales</taxon>
        <taxon>Mycobacteriaceae</taxon>
        <taxon>Mycolicibacterium</taxon>
    </lineage>
</organism>
<accession>A0A7I7S3Z5</accession>
<dbReference type="Gene3D" id="2.60.40.3440">
    <property type="match status" value="1"/>
</dbReference>
<feature type="compositionally biased region" description="Acidic residues" evidence="1">
    <location>
        <begin position="87"/>
        <end position="100"/>
    </location>
</feature>
<feature type="compositionally biased region" description="Basic and acidic residues" evidence="1">
    <location>
        <begin position="101"/>
        <end position="116"/>
    </location>
</feature>
<feature type="region of interest" description="Disordered" evidence="1">
    <location>
        <begin position="27"/>
        <end position="142"/>
    </location>
</feature>
<dbReference type="AlphaFoldDB" id="A0A7I7S3Z5"/>
<gene>
    <name evidence="2" type="ORF">MARA_44670</name>
</gene>
<sequence length="611" mass="63487">MVRWLKVGAASAGVSAALLGWSAVGPAVGIAGADDSSQSSSASSDSTASKDDKPSSKDEKPASSDSATASNDDEDDTASVADREPAKDDDEVSEVDDEETEPTKESKPTADPELAKVSKPANDAPPVAPEPQPAPARAAAAAPVNIPVESTVTTAAAPETAQAAAAPAPTPPWALQAVSSHDARQQAITAQLNAFTSSVRSLIDALPLHPVFKVHLEGALWTARRTFLNQAPTVAPIVVNSSSGPIAGRVDAVDPEGDRLVYRLSKAPSRGTVLLNPDGFYTYTPGAGFNGVDTFVITADDMGTDLNLINPFRGVGTSAGVLLNQGAITFSFNYTTGAQYWSAEARDALRKAADGMATQFLVTAPVVITYDVTAENSAASNKLAAAGSNLVSETAGFLRTVVQNKLISGVDANGSAADGEIEWNFGHAWGLGDSVGPDEYDFASTAMHELLHSFGFLSYIDARGKNTGRSWTSMDRFIVTSTGAKPIGSGYRWNTAYDGNLTGAKGGLFFGGAHAVAAYGGLVPLFTPNPWESGSSVSHLDDATFTDANQMMMNAKTDTGLGIRVFSPVEVGILRDLGFTVVPQTSTVAMAAMLLVVVRRSRKAPLAKMEA</sequence>
<reference evidence="2 3" key="1">
    <citation type="journal article" date="2019" name="Emerg. Microbes Infect.">
        <title>Comprehensive subspecies identification of 175 nontuberculous mycobacteria species based on 7547 genomic profiles.</title>
        <authorList>
            <person name="Matsumoto Y."/>
            <person name="Kinjo T."/>
            <person name="Motooka D."/>
            <person name="Nabeya D."/>
            <person name="Jung N."/>
            <person name="Uechi K."/>
            <person name="Horii T."/>
            <person name="Iida T."/>
            <person name="Fujita J."/>
            <person name="Nakamura S."/>
        </authorList>
    </citation>
    <scope>NUCLEOTIDE SEQUENCE [LARGE SCALE GENOMIC DNA]</scope>
    <source>
        <strain evidence="2 3">JCM 18538</strain>
    </source>
</reference>
<dbReference type="RefSeq" id="WP_163920906.1">
    <property type="nucleotide sequence ID" value="NZ_AP022593.1"/>
</dbReference>
<geneLocation type="plasmid" evidence="3">
    <name>pjcm18538 dna</name>
</geneLocation>
<feature type="compositionally biased region" description="Low complexity" evidence="1">
    <location>
        <begin position="33"/>
        <end position="47"/>
    </location>
</feature>
<dbReference type="EMBL" id="AP022593">
    <property type="protein sequence ID" value="BBY50999.1"/>
    <property type="molecule type" value="Genomic_DNA"/>
</dbReference>
<evidence type="ECO:0000313" key="3">
    <source>
        <dbReference type="Proteomes" id="UP000467428"/>
    </source>
</evidence>
<feature type="compositionally biased region" description="Basic and acidic residues" evidence="1">
    <location>
        <begin position="48"/>
        <end position="62"/>
    </location>
</feature>
<keyword evidence="3" id="KW-1185">Reference proteome</keyword>
<name>A0A7I7S3Z5_9MYCO</name>
<dbReference type="Pfam" id="PF17963">
    <property type="entry name" value="Big_9"/>
    <property type="match status" value="1"/>
</dbReference>
<proteinExistence type="predicted"/>
<dbReference type="Proteomes" id="UP000467428">
    <property type="component" value="Chromosome"/>
</dbReference>
<evidence type="ECO:0000256" key="1">
    <source>
        <dbReference type="SAM" id="MobiDB-lite"/>
    </source>
</evidence>
<dbReference type="KEGG" id="marz:MARA_44670"/>
<protein>
    <submittedName>
        <fullName evidence="2">Uncharacterized protein</fullName>
    </submittedName>
</protein>
<evidence type="ECO:0000313" key="2">
    <source>
        <dbReference type="EMBL" id="BBY50999.1"/>
    </source>
</evidence>